<dbReference type="InterPro" id="IPR002891">
    <property type="entry name" value="APS"/>
</dbReference>
<evidence type="ECO:0000256" key="4">
    <source>
        <dbReference type="ARBA" id="ARBA00022679"/>
    </source>
</evidence>
<dbReference type="InterPro" id="IPR059117">
    <property type="entry name" value="APS_kinase_dom"/>
</dbReference>
<keyword evidence="11" id="KW-1185">Reference proteome</keyword>
<dbReference type="GO" id="GO:0010134">
    <property type="term" value="P:sulfate assimilation via adenylyl sulfate reduction"/>
    <property type="evidence" value="ECO:0007669"/>
    <property type="project" value="TreeGrafter"/>
</dbReference>
<dbReference type="OrthoDB" id="9804504at2"/>
<evidence type="ECO:0000259" key="7">
    <source>
        <dbReference type="Pfam" id="PF01583"/>
    </source>
</evidence>
<evidence type="ECO:0000256" key="5">
    <source>
        <dbReference type="ARBA" id="ARBA00022741"/>
    </source>
</evidence>
<dbReference type="Proteomes" id="UP000001052">
    <property type="component" value="Chromosome"/>
</dbReference>
<reference evidence="10 11" key="2">
    <citation type="journal article" date="2010" name="Stand. Genomic Sci.">
        <title>Complete genome sequence of Desulfohalobium retbaense type strain (HR(100)).</title>
        <authorList>
            <person name="Spring S."/>
            <person name="Nolan M."/>
            <person name="Lapidus A."/>
            <person name="Glavina Del Rio T."/>
            <person name="Copeland A."/>
            <person name="Tice H."/>
            <person name="Cheng J.F."/>
            <person name="Lucas S."/>
            <person name="Land M."/>
            <person name="Chen F."/>
            <person name="Bruce D."/>
            <person name="Goodwin L."/>
            <person name="Pitluck S."/>
            <person name="Ivanova N."/>
            <person name="Mavromatis K."/>
            <person name="Mikhailova N."/>
            <person name="Pati A."/>
            <person name="Chen A."/>
            <person name="Palaniappan K."/>
            <person name="Hauser L."/>
            <person name="Chang Y.J."/>
            <person name="Jeffries C.D."/>
            <person name="Munk C."/>
            <person name="Kiss H."/>
            <person name="Chain P."/>
            <person name="Han C."/>
            <person name="Brettin T."/>
            <person name="Detter J.C."/>
            <person name="Schuler E."/>
            <person name="Goker M."/>
            <person name="Rohde M."/>
            <person name="Bristow J."/>
            <person name="Eisen J.A."/>
            <person name="Markowitz V."/>
            <person name="Hugenholtz P."/>
            <person name="Kyrpides N.C."/>
            <person name="Klenk H.P."/>
        </authorList>
    </citation>
    <scope>NUCLEOTIDE SEQUENCE [LARGE SCALE GENOMIC DNA]</scope>
    <source>
        <strain evidence="10 11">DSM 5692</strain>
    </source>
</reference>
<dbReference type="Pfam" id="PF01747">
    <property type="entry name" value="ATP-sulfurylase"/>
    <property type="match status" value="1"/>
</dbReference>
<dbReference type="CDD" id="cd02027">
    <property type="entry name" value="APSK"/>
    <property type="match status" value="1"/>
</dbReference>
<gene>
    <name evidence="10" type="ordered locus">Dret_2034</name>
</gene>
<dbReference type="KEGG" id="drt:Dret_2034"/>
<keyword evidence="6" id="KW-0067">ATP-binding</keyword>
<feature type="domain" description="ATP-sulfurylase PUA-like" evidence="9">
    <location>
        <begin position="14"/>
        <end position="162"/>
    </location>
</feature>
<dbReference type="EMBL" id="CP001734">
    <property type="protein sequence ID" value="ACV69318.1"/>
    <property type="molecule type" value="Genomic_DNA"/>
</dbReference>
<dbReference type="AlphaFoldDB" id="C8X444"/>
<organism evidence="10 11">
    <name type="scientific">Desulfohalobium retbaense (strain ATCC 49708 / DSM 5692 / JCM 16813 / HR100)</name>
    <dbReference type="NCBI Taxonomy" id="485915"/>
    <lineage>
        <taxon>Bacteria</taxon>
        <taxon>Pseudomonadati</taxon>
        <taxon>Thermodesulfobacteriota</taxon>
        <taxon>Desulfovibrionia</taxon>
        <taxon>Desulfovibrionales</taxon>
        <taxon>Desulfohalobiaceae</taxon>
        <taxon>Desulfohalobium</taxon>
    </lineage>
</organism>
<dbReference type="SUPFAM" id="SSF88697">
    <property type="entry name" value="PUA domain-like"/>
    <property type="match status" value="1"/>
</dbReference>
<dbReference type="Gene3D" id="3.10.400.10">
    <property type="entry name" value="Sulfate adenylyltransferase"/>
    <property type="match status" value="1"/>
</dbReference>
<evidence type="ECO:0000256" key="6">
    <source>
        <dbReference type="ARBA" id="ARBA00022840"/>
    </source>
</evidence>
<dbReference type="InterPro" id="IPR027417">
    <property type="entry name" value="P-loop_NTPase"/>
</dbReference>
<dbReference type="InterPro" id="IPR015947">
    <property type="entry name" value="PUA-like_sf"/>
</dbReference>
<dbReference type="eggNOG" id="COG0529">
    <property type="taxonomic scope" value="Bacteria"/>
</dbReference>
<dbReference type="GO" id="GO:0019379">
    <property type="term" value="P:sulfate assimilation, phosphoadenylyl sulfate reduction by phosphoadenylyl-sulfate reductase (thioredoxin)"/>
    <property type="evidence" value="ECO:0007669"/>
    <property type="project" value="TreeGrafter"/>
</dbReference>
<evidence type="ECO:0000313" key="11">
    <source>
        <dbReference type="Proteomes" id="UP000001052"/>
    </source>
</evidence>
<keyword evidence="10" id="KW-0418">Kinase</keyword>
<evidence type="ECO:0000256" key="3">
    <source>
        <dbReference type="ARBA" id="ARBA00012121"/>
    </source>
</evidence>
<name>C8X444_DESRD</name>
<dbReference type="SUPFAM" id="SSF52540">
    <property type="entry name" value="P-loop containing nucleoside triphosphate hydrolases"/>
    <property type="match status" value="1"/>
</dbReference>
<dbReference type="FunFam" id="3.40.50.300:FF:000802">
    <property type="entry name" value="Sulfate adenylyltransferase"/>
    <property type="match status" value="1"/>
</dbReference>
<reference evidence="11" key="1">
    <citation type="submission" date="2009-09" db="EMBL/GenBank/DDBJ databases">
        <title>The complete chromosome of Desulfohalobium retbaense DSM 5692.</title>
        <authorList>
            <consortium name="US DOE Joint Genome Institute (JGI-PGF)"/>
            <person name="Lucas S."/>
            <person name="Copeland A."/>
            <person name="Lapidus A."/>
            <person name="Glavina del Rio T."/>
            <person name="Dalin E."/>
            <person name="Tice H."/>
            <person name="Bruce D."/>
            <person name="Goodwin L."/>
            <person name="Pitluck S."/>
            <person name="Kyrpides N."/>
            <person name="Mavromatis K."/>
            <person name="Ivanova N."/>
            <person name="Mikhailova N."/>
            <person name="Munk A.C."/>
            <person name="Brettin T."/>
            <person name="Detter J.C."/>
            <person name="Han C."/>
            <person name="Tapia R."/>
            <person name="Larimer F."/>
            <person name="Land M."/>
            <person name="Hauser L."/>
            <person name="Markowitz V."/>
            <person name="Cheng J.-F."/>
            <person name="Hugenholtz P."/>
            <person name="Woyke T."/>
            <person name="Wu D."/>
            <person name="Spring S."/>
            <person name="Klenk H.-P."/>
            <person name="Eisen J.A."/>
        </authorList>
    </citation>
    <scope>NUCLEOTIDE SEQUENCE [LARGE SCALE GENOMIC DNA]</scope>
    <source>
        <strain evidence="11">DSM 5692</strain>
    </source>
</reference>
<dbReference type="Gene3D" id="3.40.50.620">
    <property type="entry name" value="HUPs"/>
    <property type="match status" value="1"/>
</dbReference>
<dbReference type="eggNOG" id="COG2046">
    <property type="taxonomic scope" value="Bacteria"/>
</dbReference>
<dbReference type="GO" id="GO:0005737">
    <property type="term" value="C:cytoplasm"/>
    <property type="evidence" value="ECO:0007669"/>
    <property type="project" value="TreeGrafter"/>
</dbReference>
<evidence type="ECO:0000256" key="2">
    <source>
        <dbReference type="ARBA" id="ARBA00004806"/>
    </source>
</evidence>
<dbReference type="Pfam" id="PF14306">
    <property type="entry name" value="PUA_2"/>
    <property type="match status" value="1"/>
</dbReference>
<dbReference type="InterPro" id="IPR050512">
    <property type="entry name" value="Sulf_AdTrans/APS_kinase"/>
</dbReference>
<dbReference type="InterPro" id="IPR014729">
    <property type="entry name" value="Rossmann-like_a/b/a_fold"/>
</dbReference>
<dbReference type="InterPro" id="IPR024951">
    <property type="entry name" value="Sulfurylase_cat_dom"/>
</dbReference>
<keyword evidence="5" id="KW-0547">Nucleotide-binding</keyword>
<dbReference type="PANTHER" id="PTHR42700:SF1">
    <property type="entry name" value="SULFATE ADENYLYLTRANSFERASE"/>
    <property type="match status" value="1"/>
</dbReference>
<dbReference type="NCBIfam" id="TIGR00455">
    <property type="entry name" value="apsK"/>
    <property type="match status" value="1"/>
</dbReference>
<keyword evidence="4 10" id="KW-0808">Transferase</keyword>
<protein>
    <recommendedName>
        <fullName evidence="3">adenylyl-sulfate kinase</fullName>
        <ecNumber evidence="3">2.7.1.25</ecNumber>
    </recommendedName>
</protein>
<dbReference type="RefSeq" id="WP_015752460.1">
    <property type="nucleotide sequence ID" value="NC_013223.1"/>
</dbReference>
<dbReference type="GO" id="GO:0004020">
    <property type="term" value="F:adenylylsulfate kinase activity"/>
    <property type="evidence" value="ECO:0007669"/>
    <property type="project" value="UniProtKB-EC"/>
</dbReference>
<dbReference type="GO" id="GO:0005524">
    <property type="term" value="F:ATP binding"/>
    <property type="evidence" value="ECO:0007669"/>
    <property type="project" value="UniProtKB-KW"/>
</dbReference>
<dbReference type="NCBIfam" id="NF004040">
    <property type="entry name" value="PRK05537.1"/>
    <property type="match status" value="1"/>
</dbReference>
<dbReference type="Pfam" id="PF01583">
    <property type="entry name" value="APS_kinase"/>
    <property type="match status" value="1"/>
</dbReference>
<dbReference type="STRING" id="485915.Dret_2034"/>
<dbReference type="EC" id="2.7.1.25" evidence="3"/>
<dbReference type="Gene3D" id="3.40.50.300">
    <property type="entry name" value="P-loop containing nucleotide triphosphate hydrolases"/>
    <property type="match status" value="1"/>
</dbReference>
<dbReference type="SUPFAM" id="SSF52374">
    <property type="entry name" value="Nucleotidylyl transferase"/>
    <property type="match status" value="1"/>
</dbReference>
<sequence length="571" mass="65026">MLEGDSGRRYAESLMVHFRRVERLKQEAVQCPSVDLNARQVCDLELLLNRALYPLEGFMGRGDYECVLDSMRLEEGTVWPVPICLDLPEAVASRLELGGLLGLRDPEGFLLAILQVSDVWAPDKTREAEAVFGTSDPEVHPGVRRFLEQTHPFYVGGRIEGLHLPQHYDFSQLRLPPSETHRRFSQNGWRRVIGFQTERPLHCAHKEMIQHAAREVGASIFLQPVVGHGVWGRVDHFTRVRCFQEFAARFPRNMIDVGLLPMALRHAGPREALLQAIVRRNFGCTHFMVADDQADPYACQNGAERFYPQYKAQHLVQEYAGETGIDMVPLKHMVYVEDKAQYLPQDEVPEGMRVKEISSRELERRLEFDLQIPEWFSFPEVVRELRVAHPPRHKQGFTVFLTGLSGAGKSTLAKVLYVRFMEMRDRPVTLLDGDIVRKNLSSELSFTREHRELNVRRIGFVASEITKNGGIAVCAPIAPYEDSRRLNRELIEGYGGYIEIFMATPLTVCEQRDRKGLYAKARAGVVQGVTGIDDPYIPPSDPELEIDTSEMTPTEAAQEVLLYLEEQGYIR</sequence>
<proteinExistence type="predicted"/>
<evidence type="ECO:0000313" key="10">
    <source>
        <dbReference type="EMBL" id="ACV69318.1"/>
    </source>
</evidence>
<comment type="pathway">
    <text evidence="2">Sulfur metabolism; hydrogen sulfide biosynthesis; sulfite from sulfate: step 2/3.</text>
</comment>
<dbReference type="HOGENOM" id="CLU_022950_0_0_7"/>
<keyword evidence="10" id="KW-0548">Nucleotidyltransferase</keyword>
<feature type="domain" description="Sulphate adenylyltransferase catalytic" evidence="8">
    <location>
        <begin position="172"/>
        <end position="386"/>
    </location>
</feature>
<dbReference type="InterPro" id="IPR025980">
    <property type="entry name" value="ATP-Sase_PUA-like_dom"/>
</dbReference>
<feature type="domain" description="APS kinase" evidence="7">
    <location>
        <begin position="395"/>
        <end position="547"/>
    </location>
</feature>
<accession>C8X444</accession>
<evidence type="ECO:0000259" key="8">
    <source>
        <dbReference type="Pfam" id="PF01747"/>
    </source>
</evidence>
<dbReference type="GO" id="GO:0004781">
    <property type="term" value="F:sulfate adenylyltransferase (ATP) activity"/>
    <property type="evidence" value="ECO:0007669"/>
    <property type="project" value="InterPro"/>
</dbReference>
<evidence type="ECO:0000259" key="9">
    <source>
        <dbReference type="Pfam" id="PF14306"/>
    </source>
</evidence>
<dbReference type="PANTHER" id="PTHR42700">
    <property type="entry name" value="SULFATE ADENYLYLTRANSFERASE"/>
    <property type="match status" value="1"/>
</dbReference>
<comment type="catalytic activity">
    <reaction evidence="1">
        <text>adenosine 5'-phosphosulfate + ATP = 3'-phosphoadenylyl sulfate + ADP + H(+)</text>
        <dbReference type="Rhea" id="RHEA:24152"/>
        <dbReference type="ChEBI" id="CHEBI:15378"/>
        <dbReference type="ChEBI" id="CHEBI:30616"/>
        <dbReference type="ChEBI" id="CHEBI:58243"/>
        <dbReference type="ChEBI" id="CHEBI:58339"/>
        <dbReference type="ChEBI" id="CHEBI:456216"/>
        <dbReference type="EC" id="2.7.1.25"/>
    </reaction>
</comment>
<evidence type="ECO:0000256" key="1">
    <source>
        <dbReference type="ARBA" id="ARBA00001823"/>
    </source>
</evidence>